<dbReference type="GeneID" id="95683265"/>
<name>A0A4Y8R730_9MICO</name>
<dbReference type="InterPro" id="IPR048469">
    <property type="entry name" value="YchJ-like_M"/>
</dbReference>
<proteinExistence type="inferred from homology"/>
<dbReference type="Gene3D" id="3.10.450.50">
    <property type="match status" value="1"/>
</dbReference>
<sequence>MTGNPLDDDARCPCRSGDTYGSCCGRYHAGLRPGPDGTAPGPHAPTAEALMRSRYSAFAVGDADYLLATWHPSTRPADLDLDLDDDVEWRRLDVVRTEAGGPFDTTGVVEFVAHHRSRTDPADRGRLHEVSRFVREGDRWSYVDGAVA</sequence>
<gene>
    <name evidence="4" type="ORF">E1O70_02020</name>
</gene>
<accession>A0A4Y8R730</accession>
<evidence type="ECO:0000256" key="2">
    <source>
        <dbReference type="HAMAP-Rule" id="MF_00612"/>
    </source>
</evidence>
<dbReference type="AlphaFoldDB" id="A0A4Y8R730"/>
<dbReference type="PANTHER" id="PTHR33747:SF1">
    <property type="entry name" value="ADENYLATE CYCLASE-ASSOCIATED CAP C-TERMINAL DOMAIN-CONTAINING PROTEIN"/>
    <property type="match status" value="1"/>
</dbReference>
<dbReference type="InterPro" id="IPR032710">
    <property type="entry name" value="NTF2-like_dom_sf"/>
</dbReference>
<dbReference type="HAMAP" id="MF_00612">
    <property type="entry name" value="UPF0225"/>
    <property type="match status" value="1"/>
</dbReference>
<evidence type="ECO:0000256" key="1">
    <source>
        <dbReference type="ARBA" id="ARBA00010839"/>
    </source>
</evidence>
<dbReference type="Pfam" id="PF17775">
    <property type="entry name" value="YchJ_M-like"/>
    <property type="match status" value="1"/>
</dbReference>
<feature type="domain" description="YchJ-like middle NTF2-like" evidence="3">
    <location>
        <begin position="46"/>
        <end position="145"/>
    </location>
</feature>
<dbReference type="InterPro" id="IPR004027">
    <property type="entry name" value="SEC_C_motif"/>
</dbReference>
<evidence type="ECO:0000313" key="5">
    <source>
        <dbReference type="Proteomes" id="UP000298003"/>
    </source>
</evidence>
<dbReference type="SUPFAM" id="SSF54427">
    <property type="entry name" value="NTF2-like"/>
    <property type="match status" value="1"/>
</dbReference>
<organism evidence="4 5">
    <name type="scientific">Cellulosimicrobium funkei</name>
    <dbReference type="NCBI Taxonomy" id="264251"/>
    <lineage>
        <taxon>Bacteria</taxon>
        <taxon>Bacillati</taxon>
        <taxon>Actinomycetota</taxon>
        <taxon>Actinomycetes</taxon>
        <taxon>Micrococcales</taxon>
        <taxon>Promicromonosporaceae</taxon>
        <taxon>Cellulosimicrobium</taxon>
    </lineage>
</organism>
<dbReference type="InterPro" id="IPR023006">
    <property type="entry name" value="YchJ-like"/>
</dbReference>
<evidence type="ECO:0000259" key="3">
    <source>
        <dbReference type="Pfam" id="PF17775"/>
    </source>
</evidence>
<keyword evidence="5" id="KW-1185">Reference proteome</keyword>
<dbReference type="PANTHER" id="PTHR33747">
    <property type="entry name" value="UPF0225 PROTEIN SCO1677"/>
    <property type="match status" value="1"/>
</dbReference>
<dbReference type="Proteomes" id="UP000298003">
    <property type="component" value="Unassembled WGS sequence"/>
</dbReference>
<reference evidence="4 5" key="1">
    <citation type="submission" date="2019-03" db="EMBL/GenBank/DDBJ databases">
        <title>Cellulosimicrobium funkei JCM14302 Assembly.</title>
        <authorList>
            <person name="Dou T."/>
        </authorList>
    </citation>
    <scope>NUCLEOTIDE SEQUENCE [LARGE SCALE GENOMIC DNA]</scope>
    <source>
        <strain evidence="4 5">JCM 14302</strain>
    </source>
</reference>
<comment type="similarity">
    <text evidence="1 2">Belongs to the UPF0225 family.</text>
</comment>
<comment type="caution">
    <text evidence="4">The sequence shown here is derived from an EMBL/GenBank/DDBJ whole genome shotgun (WGS) entry which is preliminary data.</text>
</comment>
<evidence type="ECO:0000313" key="4">
    <source>
        <dbReference type="EMBL" id="TFF16984.1"/>
    </source>
</evidence>
<dbReference type="RefSeq" id="WP_061267884.1">
    <property type="nucleotide sequence ID" value="NZ_SOZH01000002.1"/>
</dbReference>
<protein>
    <recommendedName>
        <fullName evidence="2">UPF0225 protein E1O70_02020</fullName>
    </recommendedName>
</protein>
<dbReference type="EMBL" id="SOZH01000002">
    <property type="protein sequence ID" value="TFF16984.1"/>
    <property type="molecule type" value="Genomic_DNA"/>
</dbReference>
<dbReference type="Pfam" id="PF02810">
    <property type="entry name" value="SEC-C"/>
    <property type="match status" value="1"/>
</dbReference>